<dbReference type="PANTHER" id="PTHR43071:SF1">
    <property type="entry name" value="2-AMINO-4-HYDROXY-6-HYDROXYMETHYLDIHYDROPTERIDINE PYROPHOSPHOKINASE"/>
    <property type="match status" value="1"/>
</dbReference>
<keyword evidence="15" id="KW-1185">Reference proteome</keyword>
<evidence type="ECO:0000256" key="1">
    <source>
        <dbReference type="ARBA" id="ARBA00005051"/>
    </source>
</evidence>
<comment type="pathway">
    <text evidence="1">Cofactor biosynthesis; tetrahydrofolate biosynthesis; 2-amino-4-hydroxy-6-hydroxymethyl-7,8-dihydropteridine diphosphate from 7,8-dihydroneopterin triphosphate: step 4/4.</text>
</comment>
<dbReference type="Gene3D" id="3.30.70.560">
    <property type="entry name" value="7,8-Dihydro-6-hydroxymethylpterin-pyrophosphokinase HPPK"/>
    <property type="match status" value="1"/>
</dbReference>
<comment type="similarity">
    <text evidence="2">Belongs to the HPPK family.</text>
</comment>
<evidence type="ECO:0000259" key="13">
    <source>
        <dbReference type="PROSITE" id="PS00794"/>
    </source>
</evidence>
<evidence type="ECO:0000313" key="14">
    <source>
        <dbReference type="EMBL" id="ANP44648.1"/>
    </source>
</evidence>
<evidence type="ECO:0000256" key="3">
    <source>
        <dbReference type="ARBA" id="ARBA00013253"/>
    </source>
</evidence>
<evidence type="ECO:0000256" key="7">
    <source>
        <dbReference type="ARBA" id="ARBA00022777"/>
    </source>
</evidence>
<dbReference type="PROSITE" id="PS00794">
    <property type="entry name" value="HPPK"/>
    <property type="match status" value="1"/>
</dbReference>
<name>A0A1B1ADL1_9PROT</name>
<dbReference type="GO" id="GO:0016301">
    <property type="term" value="F:kinase activity"/>
    <property type="evidence" value="ECO:0007669"/>
    <property type="project" value="UniProtKB-KW"/>
</dbReference>
<evidence type="ECO:0000256" key="12">
    <source>
        <dbReference type="ARBA" id="ARBA00033413"/>
    </source>
</evidence>
<dbReference type="GO" id="GO:0046654">
    <property type="term" value="P:tetrahydrofolate biosynthetic process"/>
    <property type="evidence" value="ECO:0007669"/>
    <property type="project" value="UniProtKB-UniPathway"/>
</dbReference>
<dbReference type="Proteomes" id="UP000092498">
    <property type="component" value="Chromosome"/>
</dbReference>
<dbReference type="STRING" id="1759059.ATE48_01280"/>
<gene>
    <name evidence="14" type="ORF">ATE48_01280</name>
</gene>
<dbReference type="EMBL" id="CP013244">
    <property type="protein sequence ID" value="ANP44648.1"/>
    <property type="molecule type" value="Genomic_DNA"/>
</dbReference>
<accession>A0A1B1ADL1</accession>
<dbReference type="InterPro" id="IPR000550">
    <property type="entry name" value="Hppk"/>
</dbReference>
<sequence length="177" mass="19076">MSGQIEASTALVALGANMPFGALEGPALLGAALVGINGAGLRVLSQSGVWRTEAWPAGSGQPDYFNAVVQLGVGRMSPTDLYGELEIIERRFGRERRERWAARTLDLDILTMDRYVGEFGGVILPHPRMTERAFVLAPLTEVAPNWRHAQTGLRAAALLGALPVQSRYERVGDIPAP</sequence>
<evidence type="ECO:0000256" key="6">
    <source>
        <dbReference type="ARBA" id="ARBA00022741"/>
    </source>
</evidence>
<dbReference type="GO" id="GO:0005524">
    <property type="term" value="F:ATP binding"/>
    <property type="evidence" value="ECO:0007669"/>
    <property type="project" value="UniProtKB-KW"/>
</dbReference>
<evidence type="ECO:0000256" key="11">
    <source>
        <dbReference type="ARBA" id="ARBA00029766"/>
    </source>
</evidence>
<evidence type="ECO:0000256" key="2">
    <source>
        <dbReference type="ARBA" id="ARBA00005810"/>
    </source>
</evidence>
<evidence type="ECO:0000256" key="4">
    <source>
        <dbReference type="ARBA" id="ARBA00016218"/>
    </source>
</evidence>
<dbReference type="UniPathway" id="UPA00077">
    <property type="reaction ID" value="UER00155"/>
</dbReference>
<evidence type="ECO:0000256" key="10">
    <source>
        <dbReference type="ARBA" id="ARBA00029409"/>
    </source>
</evidence>
<evidence type="ECO:0000256" key="8">
    <source>
        <dbReference type="ARBA" id="ARBA00022840"/>
    </source>
</evidence>
<protein>
    <recommendedName>
        <fullName evidence="4">2-amino-4-hydroxy-6-hydroxymethyldihydropteridine pyrophosphokinase</fullName>
        <ecNumber evidence="3">2.7.6.3</ecNumber>
    </recommendedName>
    <alternativeName>
        <fullName evidence="11">6-hydroxymethyl-7,8-dihydropterin pyrophosphokinase</fullName>
    </alternativeName>
    <alternativeName>
        <fullName evidence="12">7,8-dihydro-6-hydroxymethylpterin-pyrophosphokinase</fullName>
    </alternativeName>
</protein>
<dbReference type="SUPFAM" id="SSF55083">
    <property type="entry name" value="6-hydroxymethyl-7,8-dihydropterin pyrophosphokinase, HPPK"/>
    <property type="match status" value="1"/>
</dbReference>
<dbReference type="Pfam" id="PF01288">
    <property type="entry name" value="HPPK"/>
    <property type="match status" value="1"/>
</dbReference>
<keyword evidence="6" id="KW-0547">Nucleotide-binding</keyword>
<dbReference type="InParanoid" id="A0A1B1ADL1"/>
<dbReference type="FunCoup" id="A0A1B1ADL1">
    <property type="interactions" value="420"/>
</dbReference>
<evidence type="ECO:0000256" key="9">
    <source>
        <dbReference type="ARBA" id="ARBA00022909"/>
    </source>
</evidence>
<keyword evidence="9" id="KW-0289">Folate biosynthesis</keyword>
<dbReference type="PANTHER" id="PTHR43071">
    <property type="entry name" value="2-AMINO-4-HYDROXY-6-HYDROXYMETHYLDIHYDROPTERIDINE PYROPHOSPHOKINASE"/>
    <property type="match status" value="1"/>
</dbReference>
<dbReference type="InterPro" id="IPR035907">
    <property type="entry name" value="Hppk_sf"/>
</dbReference>
<dbReference type="OrthoDB" id="9808041at2"/>
<keyword evidence="7" id="KW-0418">Kinase</keyword>
<dbReference type="AlphaFoldDB" id="A0A1B1ADL1"/>
<feature type="domain" description="7,8-dihydro-6-hydroxymethylpterin-pyrophosphokinase" evidence="13">
    <location>
        <begin position="99"/>
        <end position="110"/>
    </location>
</feature>
<keyword evidence="8" id="KW-0067">ATP-binding</keyword>
<reference evidence="14 15" key="1">
    <citation type="submission" date="2015-11" db="EMBL/GenBank/DDBJ databases">
        <title>Whole-Genome Sequence of Candidatus Oderbacter manganicum from the National Park Lower Oder Valley, Germany.</title>
        <authorList>
            <person name="Braun B."/>
            <person name="Liere K."/>
            <person name="Szewzyk U."/>
        </authorList>
    </citation>
    <scope>NUCLEOTIDE SEQUENCE [LARGE SCALE GENOMIC DNA]</scope>
    <source>
        <strain evidence="14 15">OTSz_A_272</strain>
    </source>
</reference>
<dbReference type="EC" id="2.7.6.3" evidence="3"/>
<dbReference type="GO" id="GO:0046656">
    <property type="term" value="P:folic acid biosynthetic process"/>
    <property type="evidence" value="ECO:0007669"/>
    <property type="project" value="UniProtKB-KW"/>
</dbReference>
<dbReference type="GO" id="GO:0003848">
    <property type="term" value="F:2-amino-4-hydroxy-6-hydroxymethyldihydropteridine diphosphokinase activity"/>
    <property type="evidence" value="ECO:0007669"/>
    <property type="project" value="UniProtKB-EC"/>
</dbReference>
<proteinExistence type="inferred from homology"/>
<dbReference type="RefSeq" id="WP_083197098.1">
    <property type="nucleotide sequence ID" value="NZ_CP013244.1"/>
</dbReference>
<keyword evidence="5" id="KW-0808">Transferase</keyword>
<comment type="function">
    <text evidence="10">Catalyzes the transfer of pyrophosphate from adenosine triphosphate (ATP) to 6-hydroxymethyl-7,8-dihydropterin, an enzymatic step in folate biosynthesis pathway.</text>
</comment>
<dbReference type="NCBIfam" id="TIGR01498">
    <property type="entry name" value="folK"/>
    <property type="match status" value="1"/>
</dbReference>
<dbReference type="KEGG" id="cbot:ATE48_01280"/>
<evidence type="ECO:0000256" key="5">
    <source>
        <dbReference type="ARBA" id="ARBA00022679"/>
    </source>
</evidence>
<organism evidence="14 15">
    <name type="scientific">Candidatus Viadribacter manganicus</name>
    <dbReference type="NCBI Taxonomy" id="1759059"/>
    <lineage>
        <taxon>Bacteria</taxon>
        <taxon>Pseudomonadati</taxon>
        <taxon>Pseudomonadota</taxon>
        <taxon>Alphaproteobacteria</taxon>
        <taxon>Hyphomonadales</taxon>
        <taxon>Hyphomonadaceae</taxon>
        <taxon>Candidatus Viadribacter</taxon>
    </lineage>
</organism>
<evidence type="ECO:0000313" key="15">
    <source>
        <dbReference type="Proteomes" id="UP000092498"/>
    </source>
</evidence>